<evidence type="ECO:0000313" key="1">
    <source>
        <dbReference type="EMBL" id="SMC95746.1"/>
    </source>
</evidence>
<protein>
    <submittedName>
        <fullName evidence="1">Uncharacterized protein</fullName>
    </submittedName>
</protein>
<dbReference type="Proteomes" id="UP000192840">
    <property type="component" value="Unassembled WGS sequence"/>
</dbReference>
<gene>
    <name evidence="1" type="ORF">SAMN05660733_02917</name>
</gene>
<name>A0A1W2DFI9_9PSEU</name>
<sequence length="70" mass="7749">MYRISGIRQIGRGEYALLLEEACTWTEAQRALSDIAAQGWEKIRVTPGQFSQEAEEAHECGFSGVFGVQA</sequence>
<reference evidence="2" key="1">
    <citation type="submission" date="2017-04" db="EMBL/GenBank/DDBJ databases">
        <authorList>
            <person name="Varghese N."/>
            <person name="Submissions S."/>
        </authorList>
    </citation>
    <scope>NUCLEOTIDE SEQUENCE [LARGE SCALE GENOMIC DNA]</scope>
    <source>
        <strain evidence="2">DSM 44073</strain>
    </source>
</reference>
<evidence type="ECO:0000313" key="2">
    <source>
        <dbReference type="Proteomes" id="UP000192840"/>
    </source>
</evidence>
<organism evidence="1 2">
    <name type="scientific">Lentzea albidocapillata</name>
    <dbReference type="NCBI Taxonomy" id="40571"/>
    <lineage>
        <taxon>Bacteria</taxon>
        <taxon>Bacillati</taxon>
        <taxon>Actinomycetota</taxon>
        <taxon>Actinomycetes</taxon>
        <taxon>Pseudonocardiales</taxon>
        <taxon>Pseudonocardiaceae</taxon>
        <taxon>Lentzea</taxon>
    </lineage>
</organism>
<dbReference type="AlphaFoldDB" id="A0A1W2DFI9"/>
<dbReference type="EMBL" id="FWYC01000007">
    <property type="protein sequence ID" value="SMC95746.1"/>
    <property type="molecule type" value="Genomic_DNA"/>
</dbReference>
<proteinExistence type="predicted"/>
<keyword evidence="2" id="KW-1185">Reference proteome</keyword>
<accession>A0A1W2DFI9</accession>